<evidence type="ECO:0000313" key="2">
    <source>
        <dbReference type="Proteomes" id="UP000199259"/>
    </source>
</evidence>
<dbReference type="RefSeq" id="WP_091711127.1">
    <property type="nucleotide sequence ID" value="NZ_FNCA01000015.1"/>
</dbReference>
<dbReference type="OrthoDB" id="142522at2157"/>
<sequence length="90" mass="10039">MNENNLSGNQSDFILYISNDGDIQSRIYAICGVQAMIDRDLASLYDVEKSLLNKVVISGEDYGIAKCDTFKTVSHYNAVEMLTRLGEIKV</sequence>
<dbReference type="AlphaFoldDB" id="A0A7Z7AZB2"/>
<dbReference type="Proteomes" id="UP000199259">
    <property type="component" value="Unassembled WGS sequence"/>
</dbReference>
<organism evidence="1 2">
    <name type="scientific">Methanolobus vulcani</name>
    <dbReference type="NCBI Taxonomy" id="38026"/>
    <lineage>
        <taxon>Archaea</taxon>
        <taxon>Methanobacteriati</taxon>
        <taxon>Methanobacteriota</taxon>
        <taxon>Stenosarchaea group</taxon>
        <taxon>Methanomicrobia</taxon>
        <taxon>Methanosarcinales</taxon>
        <taxon>Methanosarcinaceae</taxon>
        <taxon>Methanolobus</taxon>
    </lineage>
</organism>
<name>A0A7Z7AZB2_9EURY</name>
<keyword evidence="2" id="KW-1185">Reference proteome</keyword>
<gene>
    <name evidence="1" type="ORF">SAMN04488589_2874</name>
</gene>
<accession>A0A7Z7AZB2</accession>
<dbReference type="EMBL" id="FNCA01000015">
    <property type="protein sequence ID" value="SDG38684.1"/>
    <property type="molecule type" value="Genomic_DNA"/>
</dbReference>
<reference evidence="1 2" key="1">
    <citation type="submission" date="2016-10" db="EMBL/GenBank/DDBJ databases">
        <authorList>
            <person name="Varghese N."/>
            <person name="Submissions S."/>
        </authorList>
    </citation>
    <scope>NUCLEOTIDE SEQUENCE [LARGE SCALE GENOMIC DNA]</scope>
    <source>
        <strain evidence="1 2">PL 12/M</strain>
    </source>
</reference>
<proteinExistence type="predicted"/>
<comment type="caution">
    <text evidence="1">The sequence shown here is derived from an EMBL/GenBank/DDBJ whole genome shotgun (WGS) entry which is preliminary data.</text>
</comment>
<protein>
    <submittedName>
        <fullName evidence="1">Uncharacterized protein</fullName>
    </submittedName>
</protein>
<evidence type="ECO:0000313" key="1">
    <source>
        <dbReference type="EMBL" id="SDG38684.1"/>
    </source>
</evidence>